<dbReference type="PANTHER" id="PTHR30504:SF3">
    <property type="entry name" value="GLUCANS BIOSYNTHESIS PROTEIN D"/>
    <property type="match status" value="1"/>
</dbReference>
<dbReference type="PIRSF" id="PIRSF006281">
    <property type="entry name" value="MdoG"/>
    <property type="match status" value="1"/>
</dbReference>
<dbReference type="InterPro" id="IPR007444">
    <property type="entry name" value="Glucan_biosyn_MdoG_C"/>
</dbReference>
<comment type="similarity">
    <text evidence="3">Belongs to the OpgD/OpgG family.</text>
</comment>
<evidence type="ECO:0000256" key="6">
    <source>
        <dbReference type="SAM" id="SignalP"/>
    </source>
</evidence>
<organism evidence="8 9">
    <name type="scientific">Amaricoccus macauensis</name>
    <dbReference type="NCBI Taxonomy" id="57001"/>
    <lineage>
        <taxon>Bacteria</taxon>
        <taxon>Pseudomonadati</taxon>
        <taxon>Pseudomonadota</taxon>
        <taxon>Alphaproteobacteria</taxon>
        <taxon>Rhodobacterales</taxon>
        <taxon>Paracoccaceae</taxon>
        <taxon>Amaricoccus</taxon>
    </lineage>
</organism>
<evidence type="ECO:0000256" key="1">
    <source>
        <dbReference type="ARBA" id="ARBA00004418"/>
    </source>
</evidence>
<dbReference type="GO" id="GO:0030288">
    <property type="term" value="C:outer membrane-bounded periplasmic space"/>
    <property type="evidence" value="ECO:0007669"/>
    <property type="project" value="TreeGrafter"/>
</dbReference>
<evidence type="ECO:0000256" key="5">
    <source>
        <dbReference type="ARBA" id="ARBA00022764"/>
    </source>
</evidence>
<dbReference type="InterPro" id="IPR014718">
    <property type="entry name" value="GH-type_carb-bd"/>
</dbReference>
<evidence type="ECO:0000313" key="8">
    <source>
        <dbReference type="EMBL" id="MBB5224096.1"/>
    </source>
</evidence>
<dbReference type="InterPro" id="IPR014756">
    <property type="entry name" value="Ig_E-set"/>
</dbReference>
<feature type="chain" id="PRO_5032320360" evidence="6">
    <location>
        <begin position="30"/>
        <end position="527"/>
    </location>
</feature>
<dbReference type="InterPro" id="IPR011013">
    <property type="entry name" value="Gal_mutarotase_sf_dom"/>
</dbReference>
<proteinExistence type="inferred from homology"/>
<feature type="signal peptide" evidence="6">
    <location>
        <begin position="1"/>
        <end position="29"/>
    </location>
</feature>
<dbReference type="PROSITE" id="PS51318">
    <property type="entry name" value="TAT"/>
    <property type="match status" value="1"/>
</dbReference>
<feature type="domain" description="Glucan biosynthesis periplasmic MdoG C-terminal" evidence="7">
    <location>
        <begin position="40"/>
        <end position="513"/>
    </location>
</feature>
<dbReference type="Pfam" id="PF04349">
    <property type="entry name" value="MdoG"/>
    <property type="match status" value="1"/>
</dbReference>
<keyword evidence="5" id="KW-0574">Periplasm</keyword>
<gene>
    <name evidence="8" type="ORF">HNP73_004057</name>
</gene>
<dbReference type="SUPFAM" id="SSF74650">
    <property type="entry name" value="Galactose mutarotase-like"/>
    <property type="match status" value="1"/>
</dbReference>
<sequence>MSLRPTRRQVMATAIVAGALPVLPRPAAAEDPAMGAAQAFSFDQVREMARDLAKQPYAPAEVPDADLLETIDYDLHNQITYRADRTLWGDVPGAAKVRFFHPGRYFKQPVEIFAVQDGKARQIEFSLDLFDLPEDHPARKLENAGFAGFRVMDPDEKNDWLAILGASYFRTSGYSGQFGLSARGIAIDSGGPGPEEFPRFSKFWLEQAPEGGIVIHALLEGPRVTGAYRLDTRHQPGKGVFQTIDADIFLRGDIERLGIAPLTSMFWYGKNNRFVGPDWRPEIHDSDGLEMLLATGERIWRPLNNPPRVMANAFGAQSVKGFGLSQRERSFEQYQDDGVFYEKRATAWIQPRGDWGPGSVMLIELTTNDEIHDNIVAFWNPGEPAAAGKEFNLSYTLDWVSDSPPQDTARFIATRVGAGGVPGQVRPPNTVKYVLDLDGKGLEGLDRSSGVEAVVEASRGTLSLVYAFPIATTDRWRVTFDLDFGEDPSDDPIDLRLFLRHEGQAMSETWIYQAFPSQLRALLADHA</sequence>
<protein>
    <submittedName>
        <fullName evidence="8">Glucans biosynthesis protein</fullName>
    </submittedName>
</protein>
<keyword evidence="9" id="KW-1185">Reference proteome</keyword>
<evidence type="ECO:0000313" key="9">
    <source>
        <dbReference type="Proteomes" id="UP000549457"/>
    </source>
</evidence>
<dbReference type="GO" id="GO:0003824">
    <property type="term" value="F:catalytic activity"/>
    <property type="evidence" value="ECO:0007669"/>
    <property type="project" value="InterPro"/>
</dbReference>
<reference evidence="8 9" key="1">
    <citation type="submission" date="2020-08" db="EMBL/GenBank/DDBJ databases">
        <title>Genomic Encyclopedia of Type Strains, Phase IV (KMG-IV): sequencing the most valuable type-strain genomes for metagenomic binning, comparative biology and taxonomic classification.</title>
        <authorList>
            <person name="Goeker M."/>
        </authorList>
    </citation>
    <scope>NUCLEOTIDE SEQUENCE [LARGE SCALE GENOMIC DNA]</scope>
    <source>
        <strain evidence="8 9">DSM 101730</strain>
    </source>
</reference>
<dbReference type="InterPro" id="IPR014438">
    <property type="entry name" value="Glucan_biosyn_MdoG/MdoD"/>
</dbReference>
<dbReference type="Gene3D" id="2.60.40.10">
    <property type="entry name" value="Immunoglobulins"/>
    <property type="match status" value="1"/>
</dbReference>
<dbReference type="PANTHER" id="PTHR30504">
    <property type="entry name" value="GLUCANS BIOSYNTHESIS PROTEIN"/>
    <property type="match status" value="1"/>
</dbReference>
<dbReference type="GO" id="GO:0051274">
    <property type="term" value="P:beta-glucan biosynthetic process"/>
    <property type="evidence" value="ECO:0007669"/>
    <property type="project" value="TreeGrafter"/>
</dbReference>
<comment type="pathway">
    <text evidence="2">Glycan metabolism; osmoregulated periplasmic glucan (OPG) biosynthesis.</text>
</comment>
<comment type="caution">
    <text evidence="8">The sequence shown here is derived from an EMBL/GenBank/DDBJ whole genome shotgun (WGS) entry which is preliminary data.</text>
</comment>
<dbReference type="SUPFAM" id="SSF81296">
    <property type="entry name" value="E set domains"/>
    <property type="match status" value="1"/>
</dbReference>
<dbReference type="AlphaFoldDB" id="A0A840SWA8"/>
<evidence type="ECO:0000256" key="4">
    <source>
        <dbReference type="ARBA" id="ARBA00022729"/>
    </source>
</evidence>
<comment type="subcellular location">
    <subcellularLocation>
        <location evidence="1">Periplasm</location>
    </subcellularLocation>
</comment>
<dbReference type="InterPro" id="IPR006311">
    <property type="entry name" value="TAT_signal"/>
</dbReference>
<dbReference type="RefSeq" id="WP_184154322.1">
    <property type="nucleotide sequence ID" value="NZ_JACHFM010000005.1"/>
</dbReference>
<name>A0A840SWA8_9RHOB</name>
<evidence type="ECO:0000259" key="7">
    <source>
        <dbReference type="Pfam" id="PF04349"/>
    </source>
</evidence>
<dbReference type="UniPathway" id="UPA00637"/>
<dbReference type="InterPro" id="IPR013783">
    <property type="entry name" value="Ig-like_fold"/>
</dbReference>
<evidence type="ECO:0000256" key="2">
    <source>
        <dbReference type="ARBA" id="ARBA00005001"/>
    </source>
</evidence>
<dbReference type="EMBL" id="JACHFM010000005">
    <property type="protein sequence ID" value="MBB5224096.1"/>
    <property type="molecule type" value="Genomic_DNA"/>
</dbReference>
<dbReference type="GO" id="GO:0030246">
    <property type="term" value="F:carbohydrate binding"/>
    <property type="evidence" value="ECO:0007669"/>
    <property type="project" value="InterPro"/>
</dbReference>
<keyword evidence="4 6" id="KW-0732">Signal</keyword>
<evidence type="ECO:0000256" key="3">
    <source>
        <dbReference type="ARBA" id="ARBA00009284"/>
    </source>
</evidence>
<dbReference type="Gene3D" id="2.70.98.10">
    <property type="match status" value="1"/>
</dbReference>
<accession>A0A840SWA8</accession>
<dbReference type="Proteomes" id="UP000549457">
    <property type="component" value="Unassembled WGS sequence"/>
</dbReference>